<evidence type="ECO:0000313" key="3">
    <source>
        <dbReference type="Proteomes" id="UP001301769"/>
    </source>
</evidence>
<name>A0AAN6Y6Y1_9PEZI</name>
<proteinExistence type="predicted"/>
<gene>
    <name evidence="2" type="ORF">QBC37DRAFT_374483</name>
</gene>
<dbReference type="AlphaFoldDB" id="A0AAN6Y6Y1"/>
<dbReference type="EMBL" id="MU858116">
    <property type="protein sequence ID" value="KAK4213030.1"/>
    <property type="molecule type" value="Genomic_DNA"/>
</dbReference>
<reference evidence="2" key="1">
    <citation type="journal article" date="2023" name="Mol. Phylogenet. Evol.">
        <title>Genome-scale phylogeny and comparative genomics of the fungal order Sordariales.</title>
        <authorList>
            <person name="Hensen N."/>
            <person name="Bonometti L."/>
            <person name="Westerberg I."/>
            <person name="Brannstrom I.O."/>
            <person name="Guillou S."/>
            <person name="Cros-Aarteil S."/>
            <person name="Calhoun S."/>
            <person name="Haridas S."/>
            <person name="Kuo A."/>
            <person name="Mondo S."/>
            <person name="Pangilinan J."/>
            <person name="Riley R."/>
            <person name="LaButti K."/>
            <person name="Andreopoulos B."/>
            <person name="Lipzen A."/>
            <person name="Chen C."/>
            <person name="Yan M."/>
            <person name="Daum C."/>
            <person name="Ng V."/>
            <person name="Clum A."/>
            <person name="Steindorff A."/>
            <person name="Ohm R.A."/>
            <person name="Martin F."/>
            <person name="Silar P."/>
            <person name="Natvig D.O."/>
            <person name="Lalanne C."/>
            <person name="Gautier V."/>
            <person name="Ament-Velasquez S.L."/>
            <person name="Kruys A."/>
            <person name="Hutchinson M.I."/>
            <person name="Powell A.J."/>
            <person name="Barry K."/>
            <person name="Miller A.N."/>
            <person name="Grigoriev I.V."/>
            <person name="Debuchy R."/>
            <person name="Gladieux P."/>
            <person name="Hiltunen Thoren M."/>
            <person name="Johannesson H."/>
        </authorList>
    </citation>
    <scope>NUCLEOTIDE SEQUENCE</scope>
    <source>
        <strain evidence="2">PSN293</strain>
    </source>
</reference>
<evidence type="ECO:0000313" key="2">
    <source>
        <dbReference type="EMBL" id="KAK4213030.1"/>
    </source>
</evidence>
<keyword evidence="3" id="KW-1185">Reference proteome</keyword>
<feature type="chain" id="PRO_5043024053" evidence="1">
    <location>
        <begin position="20"/>
        <end position="128"/>
    </location>
</feature>
<comment type="caution">
    <text evidence="2">The sequence shown here is derived from an EMBL/GenBank/DDBJ whole genome shotgun (WGS) entry which is preliminary data.</text>
</comment>
<dbReference type="Proteomes" id="UP001301769">
    <property type="component" value="Unassembled WGS sequence"/>
</dbReference>
<keyword evidence="1" id="KW-0732">Signal</keyword>
<evidence type="ECO:0000256" key="1">
    <source>
        <dbReference type="SAM" id="SignalP"/>
    </source>
</evidence>
<accession>A0AAN6Y6Y1</accession>
<feature type="signal peptide" evidence="1">
    <location>
        <begin position="1"/>
        <end position="19"/>
    </location>
</feature>
<protein>
    <submittedName>
        <fullName evidence="2">Uncharacterized protein</fullName>
    </submittedName>
</protein>
<organism evidence="2 3">
    <name type="scientific">Rhypophila decipiens</name>
    <dbReference type="NCBI Taxonomy" id="261697"/>
    <lineage>
        <taxon>Eukaryota</taxon>
        <taxon>Fungi</taxon>
        <taxon>Dikarya</taxon>
        <taxon>Ascomycota</taxon>
        <taxon>Pezizomycotina</taxon>
        <taxon>Sordariomycetes</taxon>
        <taxon>Sordariomycetidae</taxon>
        <taxon>Sordariales</taxon>
        <taxon>Naviculisporaceae</taxon>
        <taxon>Rhypophila</taxon>
    </lineage>
</organism>
<reference evidence="2" key="2">
    <citation type="submission" date="2023-05" db="EMBL/GenBank/DDBJ databases">
        <authorList>
            <consortium name="Lawrence Berkeley National Laboratory"/>
            <person name="Steindorff A."/>
            <person name="Hensen N."/>
            <person name="Bonometti L."/>
            <person name="Westerberg I."/>
            <person name="Brannstrom I.O."/>
            <person name="Guillou S."/>
            <person name="Cros-Aarteil S."/>
            <person name="Calhoun S."/>
            <person name="Haridas S."/>
            <person name="Kuo A."/>
            <person name="Mondo S."/>
            <person name="Pangilinan J."/>
            <person name="Riley R."/>
            <person name="Labutti K."/>
            <person name="Andreopoulos B."/>
            <person name="Lipzen A."/>
            <person name="Chen C."/>
            <person name="Yanf M."/>
            <person name="Daum C."/>
            <person name="Ng V."/>
            <person name="Clum A."/>
            <person name="Ohm R."/>
            <person name="Martin F."/>
            <person name="Silar P."/>
            <person name="Natvig D."/>
            <person name="Lalanne C."/>
            <person name="Gautier V."/>
            <person name="Ament-Velasquez S.L."/>
            <person name="Kruys A."/>
            <person name="Hutchinson M.I."/>
            <person name="Powell A.J."/>
            <person name="Barry K."/>
            <person name="Miller A.N."/>
            <person name="Grigoriev I.V."/>
            <person name="Debuchy R."/>
            <person name="Gladieux P."/>
            <person name="Thoren M.H."/>
            <person name="Johannesson H."/>
        </authorList>
    </citation>
    <scope>NUCLEOTIDE SEQUENCE</scope>
    <source>
        <strain evidence="2">PSN293</strain>
    </source>
</reference>
<sequence length="128" mass="13776">MQIYKYISLLAAMVVVSNAAKVQVTSFLTEQVNDCASDETDSLTISNNNSCLEIFESDSATIQVLATGGTSCFLHVFKDDACTQEFATFLGPLTRKGSSCATRLPFRDPSTGTLLQGVTFQSLKLEGC</sequence>